<comment type="caution">
    <text evidence="2">The sequence shown here is derived from an EMBL/GenBank/DDBJ whole genome shotgun (WGS) entry which is preliminary data.</text>
</comment>
<dbReference type="RefSeq" id="WP_161391946.1">
    <property type="nucleotide sequence ID" value="NZ_JBHSCP010000002.1"/>
</dbReference>
<gene>
    <name evidence="2" type="ORF">GRI97_14595</name>
</gene>
<dbReference type="AlphaFoldDB" id="A0A6I4TYN6"/>
<accession>A0A6I4TYN6</accession>
<sequence>MGAIRSLSIGAGLALSALFSTIIGFAAPAAAQAQAGSRPSFSCSGSLSPTEQAICADPALSAADREMAALYALSRQSAFGRGPSNQLAAQRAALKSMRECGDGASATLNTEQCLARLYRERNAQLALASVMQAPDAALPALQRADPEFAPMVEAIALWAAEPVDADWNAPARAASRARITSLLAPYLSDLQTNPDRSFGWSILSGDRVDKATVSSTDDLFRSERHFKAFLNVMGPYVTRDDQADLMQRNLPCAAILRHPTLLDATDAQFGSSLDMFVFGSDCADTLPPTPRLNALSDAILDSWPGCDGSIRFAASTHYRFLLDAARLGLNPDAAGGEPTVPEGVSPDAIRAAREEMAQYYASYLDKPQADAGRLARDTIAALTAGAHRCE</sequence>
<proteinExistence type="predicted"/>
<reference evidence="2 3" key="1">
    <citation type="submission" date="2019-12" db="EMBL/GenBank/DDBJ databases">
        <title>Genomic-based taxomic classification of the family Erythrobacteraceae.</title>
        <authorList>
            <person name="Xu L."/>
        </authorList>
    </citation>
    <scope>NUCLEOTIDE SEQUENCE [LARGE SCALE GENOMIC DNA]</scope>
    <source>
        <strain evidence="2 3">S36</strain>
    </source>
</reference>
<dbReference type="Proteomes" id="UP000469430">
    <property type="component" value="Unassembled WGS sequence"/>
</dbReference>
<keyword evidence="3" id="KW-1185">Reference proteome</keyword>
<dbReference type="OrthoDB" id="122332at2"/>
<protein>
    <submittedName>
        <fullName evidence="2">Uncharacterized protein</fullName>
    </submittedName>
</protein>
<dbReference type="EMBL" id="WTYJ01000003">
    <property type="protein sequence ID" value="MXP00220.1"/>
    <property type="molecule type" value="Genomic_DNA"/>
</dbReference>
<evidence type="ECO:0000313" key="2">
    <source>
        <dbReference type="EMBL" id="MXP00220.1"/>
    </source>
</evidence>
<evidence type="ECO:0000256" key="1">
    <source>
        <dbReference type="SAM" id="SignalP"/>
    </source>
</evidence>
<evidence type="ECO:0000313" key="3">
    <source>
        <dbReference type="Proteomes" id="UP000469430"/>
    </source>
</evidence>
<feature type="chain" id="PRO_5026323542" evidence="1">
    <location>
        <begin position="27"/>
        <end position="390"/>
    </location>
</feature>
<keyword evidence="1" id="KW-0732">Signal</keyword>
<feature type="signal peptide" evidence="1">
    <location>
        <begin position="1"/>
        <end position="26"/>
    </location>
</feature>
<organism evidence="2 3">
    <name type="scientific">Croceibacterium xixiisoli</name>
    <dbReference type="NCBI Taxonomy" id="1476466"/>
    <lineage>
        <taxon>Bacteria</taxon>
        <taxon>Pseudomonadati</taxon>
        <taxon>Pseudomonadota</taxon>
        <taxon>Alphaproteobacteria</taxon>
        <taxon>Sphingomonadales</taxon>
        <taxon>Erythrobacteraceae</taxon>
        <taxon>Croceibacterium</taxon>
    </lineage>
</organism>
<name>A0A6I4TYN6_9SPHN</name>